<accession>A0A2I1FSL8</accession>
<evidence type="ECO:0000313" key="4">
    <source>
        <dbReference type="Proteomes" id="UP000234323"/>
    </source>
</evidence>
<dbReference type="EMBL" id="LLXI01000002">
    <property type="protein sequence ID" value="PKY37368.1"/>
    <property type="molecule type" value="Genomic_DNA"/>
</dbReference>
<dbReference type="Proteomes" id="UP000234323">
    <property type="component" value="Unassembled WGS sequence"/>
</dbReference>
<keyword evidence="1" id="KW-0547">Nucleotide-binding</keyword>
<protein>
    <recommendedName>
        <fullName evidence="5">Protein kinase domain-containing protein</fullName>
    </recommendedName>
</protein>
<keyword evidence="4" id="KW-1185">Reference proteome</keyword>
<organism evidence="3 4">
    <name type="scientific">Rhizophagus irregularis</name>
    <dbReference type="NCBI Taxonomy" id="588596"/>
    <lineage>
        <taxon>Eukaryota</taxon>
        <taxon>Fungi</taxon>
        <taxon>Fungi incertae sedis</taxon>
        <taxon>Mucoromycota</taxon>
        <taxon>Glomeromycotina</taxon>
        <taxon>Glomeromycetes</taxon>
        <taxon>Glomerales</taxon>
        <taxon>Glomeraceae</taxon>
        <taxon>Rhizophagus</taxon>
    </lineage>
</organism>
<evidence type="ECO:0008006" key="5">
    <source>
        <dbReference type="Google" id="ProtNLM"/>
    </source>
</evidence>
<gene>
    <name evidence="3" type="ORF">RhiirA4_413282</name>
</gene>
<dbReference type="InterPro" id="IPR017441">
    <property type="entry name" value="Protein_kinase_ATP_BS"/>
</dbReference>
<feature type="binding site" evidence="1">
    <location>
        <position position="130"/>
    </location>
    <ligand>
        <name>ATP</name>
        <dbReference type="ChEBI" id="CHEBI:30616"/>
    </ligand>
</feature>
<keyword evidence="1" id="KW-0067">ATP-binding</keyword>
<feature type="signal peptide" evidence="2">
    <location>
        <begin position="1"/>
        <end position="19"/>
    </location>
</feature>
<proteinExistence type="predicted"/>
<dbReference type="InterPro" id="IPR011009">
    <property type="entry name" value="Kinase-like_dom_sf"/>
</dbReference>
<keyword evidence="2" id="KW-0732">Signal</keyword>
<comment type="caution">
    <text evidence="3">The sequence shown here is derived from an EMBL/GenBank/DDBJ whole genome shotgun (WGS) entry which is preliminary data.</text>
</comment>
<dbReference type="PROSITE" id="PS00107">
    <property type="entry name" value="PROTEIN_KINASE_ATP"/>
    <property type="match status" value="1"/>
</dbReference>
<dbReference type="AlphaFoldDB" id="A0A2I1FSL8"/>
<reference evidence="3 4" key="1">
    <citation type="submission" date="2015-10" db="EMBL/GenBank/DDBJ databases">
        <title>Genome analyses suggest a sexual origin of heterokaryosis in a supposedly ancient asexual fungus.</title>
        <authorList>
            <person name="Ropars J."/>
            <person name="Sedzielewska K."/>
            <person name="Noel J."/>
            <person name="Charron P."/>
            <person name="Farinelli L."/>
            <person name="Marton T."/>
            <person name="Kruger M."/>
            <person name="Pelin A."/>
            <person name="Brachmann A."/>
            <person name="Corradi N."/>
        </authorList>
    </citation>
    <scope>NUCLEOTIDE SEQUENCE [LARGE SCALE GENOMIC DNA]</scope>
    <source>
        <strain evidence="3 4">A4</strain>
    </source>
</reference>
<name>A0A2I1FSL8_9GLOM</name>
<sequence length="164" mass="19022">MRRMFVLLLNVNICLVLDGLTRPEYRFSKRQPDAPGVPDFTCHYFVESLILVIEVKRKHVLENINGRHFQADEKGKNGDSTNLQLYGENKRRYEQQKFSFSDFKFKGILGEGRNGKTLLCEFRGVTIALKSAKAPPYVLEEMQKEVEIYKDLADIQGKYFPKLV</sequence>
<dbReference type="GO" id="GO:0005524">
    <property type="term" value="F:ATP binding"/>
    <property type="evidence" value="ECO:0007669"/>
    <property type="project" value="UniProtKB-UniRule"/>
</dbReference>
<feature type="chain" id="PRO_5014158533" description="Protein kinase domain-containing protein" evidence="2">
    <location>
        <begin position="20"/>
        <end position="164"/>
    </location>
</feature>
<evidence type="ECO:0000256" key="1">
    <source>
        <dbReference type="PROSITE-ProRule" id="PRU10141"/>
    </source>
</evidence>
<evidence type="ECO:0000256" key="2">
    <source>
        <dbReference type="SAM" id="SignalP"/>
    </source>
</evidence>
<dbReference type="SUPFAM" id="SSF56112">
    <property type="entry name" value="Protein kinase-like (PK-like)"/>
    <property type="match status" value="1"/>
</dbReference>
<evidence type="ECO:0000313" key="3">
    <source>
        <dbReference type="EMBL" id="PKY37368.1"/>
    </source>
</evidence>